<dbReference type="PANTHER" id="PTHR41299">
    <property type="entry name" value="THIAMINE PYROPHOSPHOKINASE"/>
    <property type="match status" value="1"/>
</dbReference>
<dbReference type="OrthoDB" id="9804377at2"/>
<evidence type="ECO:0000256" key="3">
    <source>
        <dbReference type="ARBA" id="ARBA00022777"/>
    </source>
</evidence>
<organism evidence="7 8">
    <name type="scientific">Scopulibacillus darangshiensis</name>
    <dbReference type="NCBI Taxonomy" id="442528"/>
    <lineage>
        <taxon>Bacteria</taxon>
        <taxon>Bacillati</taxon>
        <taxon>Bacillota</taxon>
        <taxon>Bacilli</taxon>
        <taxon>Bacillales</taxon>
        <taxon>Sporolactobacillaceae</taxon>
        <taxon>Scopulibacillus</taxon>
    </lineage>
</organism>
<protein>
    <recommendedName>
        <fullName evidence="5">Thiamine diphosphokinase</fullName>
        <ecNumber evidence="5">2.7.6.2</ecNumber>
    </recommendedName>
</protein>
<dbReference type="PANTHER" id="PTHR41299:SF1">
    <property type="entry name" value="THIAMINE PYROPHOSPHOKINASE"/>
    <property type="match status" value="1"/>
</dbReference>
<dbReference type="SMART" id="SM00983">
    <property type="entry name" value="TPK_B1_binding"/>
    <property type="match status" value="1"/>
</dbReference>
<accession>A0A4V2SMY7</accession>
<dbReference type="GO" id="GO:0004788">
    <property type="term" value="F:thiamine diphosphokinase activity"/>
    <property type="evidence" value="ECO:0007669"/>
    <property type="project" value="UniProtKB-UniRule"/>
</dbReference>
<proteinExistence type="predicted"/>
<dbReference type="GO" id="GO:0009229">
    <property type="term" value="P:thiamine diphosphate biosynthetic process"/>
    <property type="evidence" value="ECO:0007669"/>
    <property type="project" value="InterPro"/>
</dbReference>
<evidence type="ECO:0000256" key="1">
    <source>
        <dbReference type="ARBA" id="ARBA00022679"/>
    </source>
</evidence>
<dbReference type="EMBL" id="SLXK01000012">
    <property type="protein sequence ID" value="TCP29136.1"/>
    <property type="molecule type" value="Genomic_DNA"/>
</dbReference>
<evidence type="ECO:0000256" key="4">
    <source>
        <dbReference type="ARBA" id="ARBA00022840"/>
    </source>
</evidence>
<evidence type="ECO:0000313" key="8">
    <source>
        <dbReference type="Proteomes" id="UP000295416"/>
    </source>
</evidence>
<dbReference type="InterPro" id="IPR036371">
    <property type="entry name" value="TPK_B1-bd_sf"/>
</dbReference>
<dbReference type="GO" id="GO:0016301">
    <property type="term" value="F:kinase activity"/>
    <property type="evidence" value="ECO:0007669"/>
    <property type="project" value="UniProtKB-KW"/>
</dbReference>
<feature type="domain" description="Thiamin pyrophosphokinase thiamin-binding" evidence="6">
    <location>
        <begin position="142"/>
        <end position="208"/>
    </location>
</feature>
<evidence type="ECO:0000256" key="5">
    <source>
        <dbReference type="NCBIfam" id="TIGR01378"/>
    </source>
</evidence>
<dbReference type="GO" id="GO:0005524">
    <property type="term" value="F:ATP binding"/>
    <property type="evidence" value="ECO:0007669"/>
    <property type="project" value="UniProtKB-KW"/>
</dbReference>
<evidence type="ECO:0000313" key="7">
    <source>
        <dbReference type="EMBL" id="TCP29136.1"/>
    </source>
</evidence>
<dbReference type="InterPro" id="IPR006282">
    <property type="entry name" value="Thi_PPkinase"/>
</dbReference>
<keyword evidence="3 7" id="KW-0418">Kinase</keyword>
<dbReference type="Proteomes" id="UP000295416">
    <property type="component" value="Unassembled WGS sequence"/>
</dbReference>
<keyword evidence="4" id="KW-0067">ATP-binding</keyword>
<dbReference type="InterPro" id="IPR007371">
    <property type="entry name" value="TPK_catalytic"/>
</dbReference>
<reference evidence="7 8" key="1">
    <citation type="submission" date="2019-03" db="EMBL/GenBank/DDBJ databases">
        <title>Genomic Encyclopedia of Type Strains, Phase IV (KMG-IV): sequencing the most valuable type-strain genomes for metagenomic binning, comparative biology and taxonomic classification.</title>
        <authorList>
            <person name="Goeker M."/>
        </authorList>
    </citation>
    <scope>NUCLEOTIDE SEQUENCE [LARGE SCALE GENOMIC DNA]</scope>
    <source>
        <strain evidence="7 8">DSM 19377</strain>
    </source>
</reference>
<keyword evidence="8" id="KW-1185">Reference proteome</keyword>
<dbReference type="SUPFAM" id="SSF63862">
    <property type="entry name" value="Thiamin pyrophosphokinase, substrate-binding domain"/>
    <property type="match status" value="1"/>
</dbReference>
<evidence type="ECO:0000259" key="6">
    <source>
        <dbReference type="SMART" id="SM00983"/>
    </source>
</evidence>
<dbReference type="RefSeq" id="WP_132746028.1">
    <property type="nucleotide sequence ID" value="NZ_SLXK01000012.1"/>
</dbReference>
<dbReference type="InterPro" id="IPR036759">
    <property type="entry name" value="TPK_catalytic_sf"/>
</dbReference>
<dbReference type="SUPFAM" id="SSF63999">
    <property type="entry name" value="Thiamin pyrophosphokinase, catalytic domain"/>
    <property type="match status" value="1"/>
</dbReference>
<dbReference type="Gene3D" id="3.40.50.10240">
    <property type="entry name" value="Thiamin pyrophosphokinase, catalytic domain"/>
    <property type="match status" value="1"/>
</dbReference>
<keyword evidence="1" id="KW-0808">Transferase</keyword>
<gene>
    <name evidence="7" type="ORF">EV207_11261</name>
</gene>
<dbReference type="Pfam" id="PF04263">
    <property type="entry name" value="TPK_catalytic"/>
    <property type="match status" value="1"/>
</dbReference>
<dbReference type="NCBIfam" id="TIGR01378">
    <property type="entry name" value="thi_PPkinase"/>
    <property type="match status" value="1"/>
</dbReference>
<dbReference type="GO" id="GO:0030975">
    <property type="term" value="F:thiamine binding"/>
    <property type="evidence" value="ECO:0007669"/>
    <property type="project" value="InterPro"/>
</dbReference>
<name>A0A4V2SMY7_9BACL</name>
<dbReference type="GO" id="GO:0006772">
    <property type="term" value="P:thiamine metabolic process"/>
    <property type="evidence" value="ECO:0007669"/>
    <property type="project" value="UniProtKB-UniRule"/>
</dbReference>
<dbReference type="Pfam" id="PF04265">
    <property type="entry name" value="TPK_B1_binding"/>
    <property type="match status" value="1"/>
</dbReference>
<dbReference type="InterPro" id="IPR007373">
    <property type="entry name" value="Thiamin_PyroPKinase_B1-bd"/>
</dbReference>
<dbReference type="EC" id="2.7.6.2" evidence="5"/>
<sequence length="214" mass="23824">MKYMAILAGGPSDLLPSLGASDLKDCSWIGVDRGTYILFQKGIHPIKAFGDFDSITADEMARIQNQDIDLLMYPSEKDMTDLELAVDWVIQKEPKRCYILGATGGRLDHTLINIQLLHKGHHSKTEFILMDSKNMVTLLKPGTYHVSRRHDFPYLSFVAFSESVSGLTLEGVKYPLTKAELMIGSSLCISNELIDSCAKVTFDYGLLLSVRSTD</sequence>
<evidence type="ECO:0000256" key="2">
    <source>
        <dbReference type="ARBA" id="ARBA00022741"/>
    </source>
</evidence>
<dbReference type="InterPro" id="IPR053149">
    <property type="entry name" value="TPK"/>
</dbReference>
<comment type="caution">
    <text evidence="7">The sequence shown here is derived from an EMBL/GenBank/DDBJ whole genome shotgun (WGS) entry which is preliminary data.</text>
</comment>
<keyword evidence="2" id="KW-0547">Nucleotide-binding</keyword>
<dbReference type="CDD" id="cd07995">
    <property type="entry name" value="TPK"/>
    <property type="match status" value="1"/>
</dbReference>
<dbReference type="AlphaFoldDB" id="A0A4V2SMY7"/>